<name>A0A0F9D2F5_9ZZZZ</name>
<reference evidence="2" key="1">
    <citation type="journal article" date="2015" name="Nature">
        <title>Complex archaea that bridge the gap between prokaryotes and eukaryotes.</title>
        <authorList>
            <person name="Spang A."/>
            <person name="Saw J.H."/>
            <person name="Jorgensen S.L."/>
            <person name="Zaremba-Niedzwiedzka K."/>
            <person name="Martijn J."/>
            <person name="Lind A.E."/>
            <person name="van Eijk R."/>
            <person name="Schleper C."/>
            <person name="Guy L."/>
            <person name="Ettema T.J."/>
        </authorList>
    </citation>
    <scope>NUCLEOTIDE SEQUENCE</scope>
</reference>
<evidence type="ECO:0008006" key="3">
    <source>
        <dbReference type="Google" id="ProtNLM"/>
    </source>
</evidence>
<dbReference type="Gene3D" id="3.40.605.10">
    <property type="entry name" value="Aldehyde Dehydrogenase, Chain A, domain 1"/>
    <property type="match status" value="1"/>
</dbReference>
<proteinExistence type="predicted"/>
<organism evidence="2">
    <name type="scientific">marine sediment metagenome</name>
    <dbReference type="NCBI Taxonomy" id="412755"/>
    <lineage>
        <taxon>unclassified sequences</taxon>
        <taxon>metagenomes</taxon>
        <taxon>ecological metagenomes</taxon>
    </lineage>
</organism>
<accession>A0A0F9D2F5</accession>
<evidence type="ECO:0000256" key="1">
    <source>
        <dbReference type="SAM" id="MobiDB-lite"/>
    </source>
</evidence>
<feature type="region of interest" description="Disordered" evidence="1">
    <location>
        <begin position="25"/>
        <end position="58"/>
    </location>
</feature>
<protein>
    <recommendedName>
        <fullName evidence="3">Aldehyde dehydrogenase domain-containing protein</fullName>
    </recommendedName>
</protein>
<evidence type="ECO:0000313" key="2">
    <source>
        <dbReference type="EMBL" id="KKL55724.1"/>
    </source>
</evidence>
<sequence>MLDETKFKPHGKHLIAGDWVAGDATFKSEPGHGPAHDFSVGTPDLVDRADKAAEEART</sequence>
<dbReference type="InterPro" id="IPR016162">
    <property type="entry name" value="Ald_DH_N"/>
</dbReference>
<feature type="compositionally biased region" description="Basic and acidic residues" evidence="1">
    <location>
        <begin position="45"/>
        <end position="58"/>
    </location>
</feature>
<feature type="non-terminal residue" evidence="2">
    <location>
        <position position="58"/>
    </location>
</feature>
<dbReference type="GO" id="GO:0016491">
    <property type="term" value="F:oxidoreductase activity"/>
    <property type="evidence" value="ECO:0007669"/>
    <property type="project" value="InterPro"/>
</dbReference>
<dbReference type="EMBL" id="LAZR01030739">
    <property type="protein sequence ID" value="KKL55724.1"/>
    <property type="molecule type" value="Genomic_DNA"/>
</dbReference>
<gene>
    <name evidence="2" type="ORF">LCGC14_2252540</name>
</gene>
<comment type="caution">
    <text evidence="2">The sequence shown here is derived from an EMBL/GenBank/DDBJ whole genome shotgun (WGS) entry which is preliminary data.</text>
</comment>
<dbReference type="AlphaFoldDB" id="A0A0F9D2F5"/>